<dbReference type="EMBL" id="DLUI01000044">
    <property type="protein sequence ID" value="DAB39073.1"/>
    <property type="molecule type" value="Genomic_DNA"/>
</dbReference>
<gene>
    <name evidence="1" type="ORF">CFH83_02730</name>
</gene>
<protein>
    <recommendedName>
        <fullName evidence="3">YaaA family protein</fullName>
    </recommendedName>
</protein>
<dbReference type="AlphaFoldDB" id="A0A2D3WQT2"/>
<dbReference type="InterPro" id="IPR005583">
    <property type="entry name" value="YaaA"/>
</dbReference>
<dbReference type="Pfam" id="PF03883">
    <property type="entry name" value="H2O2_YaaD"/>
    <property type="match status" value="1"/>
</dbReference>
<reference evidence="1 2" key="1">
    <citation type="journal article" date="2017" name="Front. Microbiol.">
        <title>Comparative Genomic Analysis of the Class Epsilonproteobacteria and Proposed Reclassification to Epsilonbacteraeota (phyl. nov.).</title>
        <authorList>
            <person name="Waite D.W."/>
            <person name="Vanwonterghem I."/>
            <person name="Rinke C."/>
            <person name="Parks D.H."/>
            <person name="Zhang Y."/>
            <person name="Takai K."/>
            <person name="Sievert S.M."/>
            <person name="Simon J."/>
            <person name="Campbell B.J."/>
            <person name="Hanson T.E."/>
            <person name="Woyke T."/>
            <person name="Klotz M.G."/>
            <person name="Hugenholtz P."/>
        </authorList>
    </citation>
    <scope>NUCLEOTIDE SEQUENCE [LARGE SCALE GENOMIC DNA]</scope>
    <source>
        <strain evidence="1">UBA12443</strain>
    </source>
</reference>
<accession>A0A2D3WQT2</accession>
<organism evidence="1 2">
    <name type="scientific">Sulfuricurvum kujiense</name>
    <dbReference type="NCBI Taxonomy" id="148813"/>
    <lineage>
        <taxon>Bacteria</taxon>
        <taxon>Pseudomonadati</taxon>
        <taxon>Campylobacterota</taxon>
        <taxon>Epsilonproteobacteria</taxon>
        <taxon>Campylobacterales</taxon>
        <taxon>Sulfurimonadaceae</taxon>
        <taxon>Sulfuricurvum</taxon>
    </lineage>
</organism>
<dbReference type="PANTHER" id="PTHR30283:SF4">
    <property type="entry name" value="PEROXIDE STRESS RESISTANCE PROTEIN YAAA"/>
    <property type="match status" value="1"/>
</dbReference>
<dbReference type="GO" id="GO:0005829">
    <property type="term" value="C:cytosol"/>
    <property type="evidence" value="ECO:0007669"/>
    <property type="project" value="TreeGrafter"/>
</dbReference>
<proteinExistence type="predicted"/>
<dbReference type="RefSeq" id="WP_294894067.1">
    <property type="nucleotide sequence ID" value="NZ_DLUI01000044.1"/>
</dbReference>
<evidence type="ECO:0000313" key="2">
    <source>
        <dbReference type="Proteomes" id="UP000228859"/>
    </source>
</evidence>
<dbReference type="GO" id="GO:0033194">
    <property type="term" value="P:response to hydroperoxide"/>
    <property type="evidence" value="ECO:0007669"/>
    <property type="project" value="TreeGrafter"/>
</dbReference>
<evidence type="ECO:0000313" key="1">
    <source>
        <dbReference type="EMBL" id="DAB39073.1"/>
    </source>
</evidence>
<comment type="caution">
    <text evidence="1">The sequence shown here is derived from an EMBL/GenBank/DDBJ whole genome shotgun (WGS) entry which is preliminary data.</text>
</comment>
<name>A0A2D3WQT2_9BACT</name>
<evidence type="ECO:0008006" key="3">
    <source>
        <dbReference type="Google" id="ProtNLM"/>
    </source>
</evidence>
<dbReference type="PANTHER" id="PTHR30283">
    <property type="entry name" value="PEROXIDE STRESS RESPONSE PROTEIN YAAA"/>
    <property type="match status" value="1"/>
</dbReference>
<dbReference type="Proteomes" id="UP000228859">
    <property type="component" value="Unassembled WGS sequence"/>
</dbReference>
<sequence length="245" mass="28012">MIILFSPSEGKREGGILPPLTQQSLLFPELYPKRLAVIEQYQTLTQQGSDEELYELFGIKETKEYGRYKHPFATVPTMKAIERYDGVAYDYLTYTQLTLQAQAYIDTHTIIFSNLFGPIRAGDAIPDYKLKQGASIGSFLPDKHYKEGFSDALNEMIGDHEILDLRAGYYDKFYIPRKQCVTLKFLKGGKVVSHWAKAYRGTLLREAALHQVRSIQELLALNIEGLFLSEIVETKKKKEVIYTIV</sequence>